<dbReference type="KEGG" id="lao:AOX59_16805"/>
<dbReference type="PANTHER" id="PTHR28629">
    <property type="entry name" value="TRIOKINASE/FMN CYCLASE"/>
    <property type="match status" value="1"/>
</dbReference>
<evidence type="ECO:0000256" key="1">
    <source>
        <dbReference type="ARBA" id="ARBA00001113"/>
    </source>
</evidence>
<dbReference type="InterPro" id="IPR004007">
    <property type="entry name" value="DhaL_dom"/>
</dbReference>
<dbReference type="Pfam" id="PF02734">
    <property type="entry name" value="Dak2"/>
    <property type="match status" value="1"/>
</dbReference>
<dbReference type="GO" id="GO:0047324">
    <property type="term" value="F:phosphoenolpyruvate-glycerone phosphotransferase activity"/>
    <property type="evidence" value="ECO:0007669"/>
    <property type="project" value="UniProtKB-EC"/>
</dbReference>
<evidence type="ECO:0000256" key="3">
    <source>
        <dbReference type="ARBA" id="ARBA00012095"/>
    </source>
</evidence>
<evidence type="ECO:0000256" key="4">
    <source>
        <dbReference type="ARBA" id="ARBA00022679"/>
    </source>
</evidence>
<evidence type="ECO:0000313" key="11">
    <source>
        <dbReference type="Proteomes" id="UP000050331"/>
    </source>
</evidence>
<dbReference type="Gene3D" id="1.25.40.340">
    <property type="match status" value="1"/>
</dbReference>
<dbReference type="GO" id="GO:0005829">
    <property type="term" value="C:cytosol"/>
    <property type="evidence" value="ECO:0007669"/>
    <property type="project" value="TreeGrafter"/>
</dbReference>
<evidence type="ECO:0000256" key="7">
    <source>
        <dbReference type="ARBA" id="ARBA00046577"/>
    </source>
</evidence>
<dbReference type="NCBIfam" id="TIGR02365">
    <property type="entry name" value="dha_L_ycgS"/>
    <property type="match status" value="1"/>
</dbReference>
<proteinExistence type="predicted"/>
<keyword evidence="4" id="KW-0808">Transferase</keyword>
<dbReference type="PANTHER" id="PTHR28629:SF4">
    <property type="entry name" value="TRIOKINASE_FMN CYCLASE"/>
    <property type="match status" value="1"/>
</dbReference>
<evidence type="ECO:0000259" key="9">
    <source>
        <dbReference type="PROSITE" id="PS51480"/>
    </source>
</evidence>
<dbReference type="InterPro" id="IPR012737">
    <property type="entry name" value="DhaK_L_YcgS"/>
</dbReference>
<dbReference type="GO" id="GO:0019563">
    <property type="term" value="P:glycerol catabolic process"/>
    <property type="evidence" value="ECO:0007669"/>
    <property type="project" value="TreeGrafter"/>
</dbReference>
<evidence type="ECO:0000256" key="8">
    <source>
        <dbReference type="ARBA" id="ARBA00055771"/>
    </source>
</evidence>
<evidence type="ECO:0000256" key="5">
    <source>
        <dbReference type="ARBA" id="ARBA00022777"/>
    </source>
</evidence>
<dbReference type="AlphaFoldDB" id="A0A0U4EHY5"/>
<feature type="domain" description="DhaL" evidence="9">
    <location>
        <begin position="6"/>
        <end position="208"/>
    </location>
</feature>
<reference evidence="10 11" key="1">
    <citation type="submission" date="2016-01" db="EMBL/GenBank/DDBJ databases">
        <title>Complete genome sequence of strain Lentibacillus amyloliquefaciens LAM0015T isolated from saline sediment.</title>
        <authorList>
            <person name="Wang J.-L."/>
            <person name="He M.-X."/>
        </authorList>
    </citation>
    <scope>NUCLEOTIDE SEQUENCE [LARGE SCALE GENOMIC DNA]</scope>
    <source>
        <strain evidence="10 11">LAM0015</strain>
    </source>
</reference>
<evidence type="ECO:0000256" key="6">
    <source>
        <dbReference type="ARBA" id="ARBA00022798"/>
    </source>
</evidence>
<dbReference type="FunFam" id="1.25.40.340:FF:000002">
    <property type="entry name" value="Dihydroxyacetone kinase, L subunit"/>
    <property type="match status" value="1"/>
</dbReference>
<evidence type="ECO:0000256" key="2">
    <source>
        <dbReference type="ARBA" id="ARBA00004745"/>
    </source>
</evidence>
<dbReference type="EMBL" id="CP013862">
    <property type="protein sequence ID" value="ALX50089.1"/>
    <property type="molecule type" value="Genomic_DNA"/>
</dbReference>
<dbReference type="GO" id="GO:0004371">
    <property type="term" value="F:glycerone kinase activity"/>
    <property type="evidence" value="ECO:0007669"/>
    <property type="project" value="InterPro"/>
</dbReference>
<dbReference type="STRING" id="1472767.AOX59_16805"/>
<dbReference type="InterPro" id="IPR050861">
    <property type="entry name" value="Dihydroxyacetone_Kinase"/>
</dbReference>
<dbReference type="InterPro" id="IPR036117">
    <property type="entry name" value="DhaL_dom_sf"/>
</dbReference>
<accession>A0A0U4EHY5</accession>
<comment type="catalytic activity">
    <reaction evidence="1">
        <text>dihydroxyacetone + phosphoenolpyruvate = dihydroxyacetone phosphate + pyruvate</text>
        <dbReference type="Rhea" id="RHEA:18381"/>
        <dbReference type="ChEBI" id="CHEBI:15361"/>
        <dbReference type="ChEBI" id="CHEBI:16016"/>
        <dbReference type="ChEBI" id="CHEBI:57642"/>
        <dbReference type="ChEBI" id="CHEBI:58702"/>
        <dbReference type="EC" id="2.7.1.121"/>
    </reaction>
</comment>
<comment type="function">
    <text evidence="8">ADP-binding subunit of the dihydroxyacetone kinase, which is responsible for the phosphoenolpyruvate (PEP)-dependent phosphorylation of dihydroxyacetone. DhaL-ADP is converted to DhaL-ATP via a phosphoryl group transfer from DhaM and transmits it to dihydroxyacetone binds to DhaK.</text>
</comment>
<organism evidence="10 11">
    <name type="scientific">Lentibacillus amyloliquefaciens</name>
    <dbReference type="NCBI Taxonomy" id="1472767"/>
    <lineage>
        <taxon>Bacteria</taxon>
        <taxon>Bacillati</taxon>
        <taxon>Bacillota</taxon>
        <taxon>Bacilli</taxon>
        <taxon>Bacillales</taxon>
        <taxon>Bacillaceae</taxon>
        <taxon>Lentibacillus</taxon>
    </lineage>
</organism>
<dbReference type="RefSeq" id="WP_068447237.1">
    <property type="nucleotide sequence ID" value="NZ_CP013862.1"/>
</dbReference>
<dbReference type="SMART" id="SM01120">
    <property type="entry name" value="Dak2"/>
    <property type="match status" value="1"/>
</dbReference>
<dbReference type="PROSITE" id="PS51480">
    <property type="entry name" value="DHAL"/>
    <property type="match status" value="1"/>
</dbReference>
<keyword evidence="5 10" id="KW-0418">Kinase</keyword>
<dbReference type="EC" id="2.7.1.121" evidence="3"/>
<dbReference type="Proteomes" id="UP000050331">
    <property type="component" value="Chromosome"/>
</dbReference>
<gene>
    <name evidence="10" type="ORF">AOX59_16805</name>
</gene>
<name>A0A0U4EHY5_9BACI</name>
<keyword evidence="6" id="KW-0319">Glycerol metabolism</keyword>
<evidence type="ECO:0000313" key="10">
    <source>
        <dbReference type="EMBL" id="ALX50089.1"/>
    </source>
</evidence>
<sequence>MEFTAADLTNYFKAVIEMIEEQKDYLCALDRKIGDGDHGVTMSIGWQAVNDILNEDLKDEEDCGKLSMKVGKTFLNAVGSSVGPLYATGLMRGAKTVKKKTVLNDQDLVDYWLVFTQGVKERGQASIGDKTMMDTFEPFAEALEAKFDETNEFIPAFDHALSIAKKGMESTTGLVSQKGRSSRLGERSVGFQDPGATSAYLILAAFLNYAQSNSAEVS</sequence>
<comment type="subunit">
    <text evidence="7">Homodimer. The dihydroxyacetone kinase complex is composed of a homodimer of DhaM, a homodimer of DhaK and the subunit DhaL.</text>
</comment>
<dbReference type="OrthoDB" id="9800291at2"/>
<comment type="pathway">
    <text evidence="2">Polyol metabolism; glycerol degradation.</text>
</comment>
<protein>
    <recommendedName>
        <fullName evidence="3">phosphoenolpyruvate--glycerone phosphotransferase</fullName>
        <ecNumber evidence="3">2.7.1.121</ecNumber>
    </recommendedName>
</protein>
<dbReference type="SUPFAM" id="SSF101473">
    <property type="entry name" value="DhaL-like"/>
    <property type="match status" value="1"/>
</dbReference>
<keyword evidence="11" id="KW-1185">Reference proteome</keyword>